<sequence length="129" mass="14005">MAAKWIEVLTGPLEQKKQYRQATARIAALPAPYRDAAKAIGRYVMYYSGTTDGDTLTTMIGDHADLWERAAVDGTPVREIVGDDPVGFAEEFAAAYAGAHWIDKERARLTKAIDAAVEGTTVEGTEAEE</sequence>
<dbReference type="SUPFAM" id="SSF158560">
    <property type="entry name" value="BH3980-like"/>
    <property type="match status" value="1"/>
</dbReference>
<organism evidence="1 2">
    <name type="scientific">Herbiconiux oxytropis</name>
    <dbReference type="NCBI Taxonomy" id="2970915"/>
    <lineage>
        <taxon>Bacteria</taxon>
        <taxon>Bacillati</taxon>
        <taxon>Actinomycetota</taxon>
        <taxon>Actinomycetes</taxon>
        <taxon>Micrococcales</taxon>
        <taxon>Microbacteriaceae</taxon>
        <taxon>Herbiconiux</taxon>
    </lineage>
</organism>
<accession>A0AA41XDP4</accession>
<gene>
    <name evidence="1" type="ORF">N1028_10390</name>
</gene>
<dbReference type="InterPro" id="IPR008316">
    <property type="entry name" value="UCP029876"/>
</dbReference>
<dbReference type="Pfam" id="PF06304">
    <property type="entry name" value="DUF1048"/>
    <property type="match status" value="1"/>
</dbReference>
<dbReference type="AlphaFoldDB" id="A0AA41XDP4"/>
<keyword evidence="2" id="KW-1185">Reference proteome</keyword>
<protein>
    <submittedName>
        <fullName evidence="1">DUF1048 domain-containing protein</fullName>
    </submittedName>
</protein>
<dbReference type="Gene3D" id="1.10.1900.10">
    <property type="entry name" value="c-terminal domain of poly(a) binding protein"/>
    <property type="match status" value="1"/>
</dbReference>
<evidence type="ECO:0000313" key="1">
    <source>
        <dbReference type="EMBL" id="MCS5726301.1"/>
    </source>
</evidence>
<comment type="caution">
    <text evidence="1">The sequence shown here is derived from an EMBL/GenBank/DDBJ whole genome shotgun (WGS) entry which is preliminary data.</text>
</comment>
<dbReference type="RefSeq" id="WP_259527868.1">
    <property type="nucleotide sequence ID" value="NZ_JANLCK010000004.1"/>
</dbReference>
<proteinExistence type="predicted"/>
<dbReference type="Proteomes" id="UP001165587">
    <property type="component" value="Unassembled WGS sequence"/>
</dbReference>
<reference evidence="1" key="1">
    <citation type="submission" date="2022-08" db="EMBL/GenBank/DDBJ databases">
        <authorList>
            <person name="Deng Y."/>
            <person name="Han X.-F."/>
            <person name="Zhang Y.-Q."/>
        </authorList>
    </citation>
    <scope>NUCLEOTIDE SEQUENCE</scope>
    <source>
        <strain evidence="1">CPCC 203407</strain>
    </source>
</reference>
<name>A0AA41XDP4_9MICO</name>
<dbReference type="EMBL" id="JANLCK010000004">
    <property type="protein sequence ID" value="MCS5726301.1"/>
    <property type="molecule type" value="Genomic_DNA"/>
</dbReference>
<evidence type="ECO:0000313" key="2">
    <source>
        <dbReference type="Proteomes" id="UP001165587"/>
    </source>
</evidence>